<dbReference type="Proteomes" id="UP000033099">
    <property type="component" value="Chromosome"/>
</dbReference>
<name>A0AAU8TS96_9PSED</name>
<gene>
    <name evidence="1" type="ORF">VO64_0266</name>
</gene>
<dbReference type="KEGG" id="pfb:VO64_0266"/>
<reference evidence="1 2" key="1">
    <citation type="journal article" date="2015" name="Genome Announc.">
        <title>Complete Genome Sequence of Biocontrol Strain Pseudomonas fluorescens LBUM223.</title>
        <authorList>
            <person name="Roquigny R."/>
            <person name="Arseneault T."/>
            <person name="Gadkar V.J."/>
            <person name="Novinscak A."/>
            <person name="Joly D.L."/>
            <person name="Filion M."/>
        </authorList>
    </citation>
    <scope>NUCLEOTIDE SEQUENCE [LARGE SCALE GENOMIC DNA]</scope>
    <source>
        <strain evidence="1 2">LBUM223</strain>
    </source>
</reference>
<proteinExistence type="predicted"/>
<evidence type="ECO:0000313" key="1">
    <source>
        <dbReference type="EMBL" id="AKA80812.1"/>
    </source>
</evidence>
<dbReference type="EMBL" id="CP011117">
    <property type="protein sequence ID" value="AKA80812.1"/>
    <property type="molecule type" value="Genomic_DNA"/>
</dbReference>
<protein>
    <submittedName>
        <fullName evidence="1">Uncharacterized protein</fullName>
    </submittedName>
</protein>
<dbReference type="RefSeq" id="WP_046068105.1">
    <property type="nucleotide sequence ID" value="NZ_CP011117.2"/>
</dbReference>
<organism evidence="1 2">
    <name type="scientific">Pseudomonas synxantha</name>
    <dbReference type="NCBI Taxonomy" id="47883"/>
    <lineage>
        <taxon>Bacteria</taxon>
        <taxon>Pseudomonadati</taxon>
        <taxon>Pseudomonadota</taxon>
        <taxon>Gammaproteobacteria</taxon>
        <taxon>Pseudomonadales</taxon>
        <taxon>Pseudomonadaceae</taxon>
        <taxon>Pseudomonas</taxon>
    </lineage>
</organism>
<sequence>MNDLFEQLLGSSLFEPRQRHHMPLKSYMDLAIKRMHAIFDTGLINNELWLGQPRQSEFSGKAILQCAHALAKHFGGGTPPGPNPA</sequence>
<accession>A0AAU8TS96</accession>
<dbReference type="AlphaFoldDB" id="A0AAU8TS96"/>
<evidence type="ECO:0000313" key="2">
    <source>
        <dbReference type="Proteomes" id="UP000033099"/>
    </source>
</evidence>